<dbReference type="AlphaFoldDB" id="A0A125G5H7"/>
<dbReference type="Proteomes" id="UP000062998">
    <property type="component" value="Unassembled WGS sequence"/>
</dbReference>
<proteinExistence type="predicted"/>
<sequence>MNATREADPCNGDETACAWPLVSAGTSHALAERVLDLEAFWLPRHPSLPFHTLGATNYYDITANPARPYERLAQQYNPLLRACFAELYDALAVALGERLQAPVTWLAGAALPGFHVFGAHPAFAASHEHDVLHGDWFTRRDGAGFPGNPIHVDTAHLALGLAPEPDGAGRRTVSFTLPLRVPRDGAGMKRWPLRQDDLAGLTPASRLARLQCAPARHVAYRPGMLFLHTGDCFHQARGFPTRQGDYRITLQGHGAWLDHAWRLFW</sequence>
<name>A0A125G5H7_9BURK</name>
<protein>
    <recommendedName>
        <fullName evidence="3">Phytanoyl-CoA dioxygenase</fullName>
    </recommendedName>
</protein>
<reference evidence="1 2" key="1">
    <citation type="submission" date="2015-11" db="EMBL/GenBank/DDBJ databases">
        <title>Expanding the genomic diversity of Burkholderia species for the development of highly accurate diagnostics.</title>
        <authorList>
            <person name="Sahl J."/>
            <person name="Keim P."/>
            <person name="Wagner D."/>
        </authorList>
    </citation>
    <scope>NUCLEOTIDE SEQUENCE [LARGE SCALE GENOMIC DNA]</scope>
    <source>
        <strain evidence="1 2">MSMB2167WGS</strain>
    </source>
</reference>
<evidence type="ECO:0000313" key="2">
    <source>
        <dbReference type="Proteomes" id="UP000062998"/>
    </source>
</evidence>
<dbReference type="OrthoDB" id="7064990at2"/>
<evidence type="ECO:0008006" key="3">
    <source>
        <dbReference type="Google" id="ProtNLM"/>
    </source>
</evidence>
<organism evidence="1 2">
    <name type="scientific">Burkholderia ubonensis</name>
    <dbReference type="NCBI Taxonomy" id="101571"/>
    <lineage>
        <taxon>Bacteria</taxon>
        <taxon>Pseudomonadati</taxon>
        <taxon>Pseudomonadota</taxon>
        <taxon>Betaproteobacteria</taxon>
        <taxon>Burkholderiales</taxon>
        <taxon>Burkholderiaceae</taxon>
        <taxon>Burkholderia</taxon>
        <taxon>Burkholderia cepacia complex</taxon>
    </lineage>
</organism>
<comment type="caution">
    <text evidence="1">The sequence shown here is derived from an EMBL/GenBank/DDBJ whole genome shotgun (WGS) entry which is preliminary data.</text>
</comment>
<evidence type="ECO:0000313" key="1">
    <source>
        <dbReference type="EMBL" id="KWD92929.1"/>
    </source>
</evidence>
<gene>
    <name evidence="1" type="ORF">WL73_27910</name>
</gene>
<dbReference type="EMBL" id="LPIX01000105">
    <property type="protein sequence ID" value="KWD92929.1"/>
    <property type="molecule type" value="Genomic_DNA"/>
</dbReference>
<accession>A0A125G5H7</accession>